<dbReference type="Proteomes" id="UP001596434">
    <property type="component" value="Unassembled WGS sequence"/>
</dbReference>
<reference evidence="2 3" key="1">
    <citation type="journal article" date="2019" name="Int. J. Syst. Evol. Microbiol.">
        <title>The Global Catalogue of Microorganisms (GCM) 10K type strain sequencing project: providing services to taxonomists for standard genome sequencing and annotation.</title>
        <authorList>
            <consortium name="The Broad Institute Genomics Platform"/>
            <consortium name="The Broad Institute Genome Sequencing Center for Infectious Disease"/>
            <person name="Wu L."/>
            <person name="Ma J."/>
        </authorList>
    </citation>
    <scope>NUCLEOTIDE SEQUENCE [LARGE SCALE GENOMIC DNA]</scope>
    <source>
        <strain evidence="2 3">GX21</strain>
    </source>
</reference>
<name>A0ABD5ZZ14_9EURY</name>
<keyword evidence="1" id="KW-0812">Transmembrane</keyword>
<keyword evidence="3" id="KW-1185">Reference proteome</keyword>
<proteinExistence type="predicted"/>
<dbReference type="RefSeq" id="WP_379703797.1">
    <property type="nucleotide sequence ID" value="NZ_JBHTAT010000001.1"/>
</dbReference>
<comment type="caution">
    <text evidence="2">The sequence shown here is derived from an EMBL/GenBank/DDBJ whole genome shotgun (WGS) entry which is preliminary data.</text>
</comment>
<sequence>MIDVSTLPGTARAAVLVGAVLVESMALYAGYGVVTHALAPGVRRILGDE</sequence>
<dbReference type="GeneID" id="96953935"/>
<feature type="transmembrane region" description="Helical" evidence="1">
    <location>
        <begin position="13"/>
        <end position="34"/>
    </location>
</feature>
<dbReference type="Pfam" id="PF24352">
    <property type="entry name" value="DUF7512"/>
    <property type="match status" value="1"/>
</dbReference>
<evidence type="ECO:0000313" key="2">
    <source>
        <dbReference type="EMBL" id="MFC7255569.1"/>
    </source>
</evidence>
<evidence type="ECO:0000313" key="3">
    <source>
        <dbReference type="Proteomes" id="UP001596434"/>
    </source>
</evidence>
<organism evidence="2 3">
    <name type="scientific">Haloplanus litoreus</name>
    <dbReference type="NCBI Taxonomy" id="767515"/>
    <lineage>
        <taxon>Archaea</taxon>
        <taxon>Methanobacteriati</taxon>
        <taxon>Methanobacteriota</taxon>
        <taxon>Stenosarchaea group</taxon>
        <taxon>Halobacteria</taxon>
        <taxon>Halobacteriales</taxon>
        <taxon>Haloferacaceae</taxon>
        <taxon>Haloplanus</taxon>
    </lineage>
</organism>
<evidence type="ECO:0000256" key="1">
    <source>
        <dbReference type="SAM" id="Phobius"/>
    </source>
</evidence>
<accession>A0ABD5ZZ14</accession>
<dbReference type="AlphaFoldDB" id="A0ABD5ZZ14"/>
<protein>
    <submittedName>
        <fullName evidence="2">Uncharacterized protein</fullName>
    </submittedName>
</protein>
<gene>
    <name evidence="2" type="ORF">ACFQKE_09755</name>
</gene>
<dbReference type="InterPro" id="IPR055934">
    <property type="entry name" value="DUF7512"/>
</dbReference>
<keyword evidence="1" id="KW-1133">Transmembrane helix</keyword>
<dbReference type="EMBL" id="JBHTAT010000001">
    <property type="protein sequence ID" value="MFC7255569.1"/>
    <property type="molecule type" value="Genomic_DNA"/>
</dbReference>
<keyword evidence="1" id="KW-0472">Membrane</keyword>